<keyword evidence="2" id="KW-1134">Transmembrane beta strand</keyword>
<comment type="subcellular location">
    <subcellularLocation>
        <location evidence="2">Cell membrane</location>
        <topology evidence="2">Lipid-anchor</topology>
    </subcellularLocation>
</comment>
<keyword evidence="2" id="KW-0472">Membrane</keyword>
<dbReference type="GO" id="GO:0005886">
    <property type="term" value="C:plasma membrane"/>
    <property type="evidence" value="ECO:0007669"/>
    <property type="project" value="UniProtKB-SubCell"/>
</dbReference>
<dbReference type="EMBL" id="SJFN01000005">
    <property type="protein sequence ID" value="TBW40099.1"/>
    <property type="molecule type" value="Genomic_DNA"/>
</dbReference>
<evidence type="ECO:0000313" key="6">
    <source>
        <dbReference type="Proteomes" id="UP000292781"/>
    </source>
</evidence>
<evidence type="ECO:0000256" key="1">
    <source>
        <dbReference type="ARBA" id="ARBA00007613"/>
    </source>
</evidence>
<dbReference type="RefSeq" id="WP_131306974.1">
    <property type="nucleotide sequence ID" value="NZ_SJFN01000005.1"/>
</dbReference>
<keyword evidence="2" id="KW-0449">Lipoprotein</keyword>
<accession>A0A4Q9VVD7</accession>
<keyword evidence="2" id="KW-0564">Palmitate</keyword>
<dbReference type="InterPro" id="IPR010131">
    <property type="entry name" value="MdtP/NodT-like"/>
</dbReference>
<reference evidence="5 6" key="1">
    <citation type="submission" date="2019-02" db="EMBL/GenBank/DDBJ databases">
        <title>Siculibacillus lacustris gen. nov., sp. nov., a new rosette-forming bacterium isolated from a freshwater crater lake (Lake St. Ana, Romania).</title>
        <authorList>
            <person name="Felfoldi T."/>
            <person name="Marton Z."/>
            <person name="Szabo A."/>
            <person name="Mentes A."/>
            <person name="Boka K."/>
            <person name="Marialigeti K."/>
            <person name="Mathe I."/>
            <person name="Koncz M."/>
            <person name="Schumann P."/>
            <person name="Toth E."/>
        </authorList>
    </citation>
    <scope>NUCLEOTIDE SEQUENCE [LARGE SCALE GENOMIC DNA]</scope>
    <source>
        <strain evidence="5 6">SA-279</strain>
    </source>
</reference>
<protein>
    <submittedName>
        <fullName evidence="5">Efflux transporter outer membrane subunit</fullName>
    </submittedName>
</protein>
<dbReference type="AlphaFoldDB" id="A0A4Q9VVD7"/>
<keyword evidence="6" id="KW-1185">Reference proteome</keyword>
<dbReference type="Gene3D" id="2.20.200.10">
    <property type="entry name" value="Outer membrane efflux proteins (OEP)"/>
    <property type="match status" value="1"/>
</dbReference>
<evidence type="ECO:0000256" key="2">
    <source>
        <dbReference type="RuleBase" id="RU362097"/>
    </source>
</evidence>
<dbReference type="InterPro" id="IPR003423">
    <property type="entry name" value="OMP_efflux"/>
</dbReference>
<dbReference type="Pfam" id="PF02321">
    <property type="entry name" value="OEP"/>
    <property type="match status" value="2"/>
</dbReference>
<comment type="caution">
    <text evidence="5">The sequence shown here is derived from an EMBL/GenBank/DDBJ whole genome shotgun (WGS) entry which is preliminary data.</text>
</comment>
<feature type="region of interest" description="Disordered" evidence="4">
    <location>
        <begin position="116"/>
        <end position="140"/>
    </location>
</feature>
<evidence type="ECO:0000256" key="4">
    <source>
        <dbReference type="SAM" id="MobiDB-lite"/>
    </source>
</evidence>
<dbReference type="SUPFAM" id="SSF56954">
    <property type="entry name" value="Outer membrane efflux proteins (OEP)"/>
    <property type="match status" value="1"/>
</dbReference>
<feature type="coiled-coil region" evidence="3">
    <location>
        <begin position="200"/>
        <end position="227"/>
    </location>
</feature>
<keyword evidence="2" id="KW-0812">Transmembrane</keyword>
<evidence type="ECO:0000256" key="3">
    <source>
        <dbReference type="SAM" id="Coils"/>
    </source>
</evidence>
<dbReference type="PANTHER" id="PTHR30203">
    <property type="entry name" value="OUTER MEMBRANE CATION EFFLUX PROTEIN"/>
    <property type="match status" value="1"/>
</dbReference>
<dbReference type="Gene3D" id="1.20.1600.10">
    <property type="entry name" value="Outer membrane efflux proteins (OEP)"/>
    <property type="match status" value="1"/>
</dbReference>
<comment type="similarity">
    <text evidence="1 2">Belongs to the outer membrane factor (OMF) (TC 1.B.17) family.</text>
</comment>
<evidence type="ECO:0000313" key="5">
    <source>
        <dbReference type="EMBL" id="TBW40099.1"/>
    </source>
</evidence>
<name>A0A4Q9VVD7_9HYPH</name>
<dbReference type="NCBIfam" id="TIGR01845">
    <property type="entry name" value="outer_NodT"/>
    <property type="match status" value="1"/>
</dbReference>
<dbReference type="PANTHER" id="PTHR30203:SF33">
    <property type="entry name" value="BLR4455 PROTEIN"/>
    <property type="match status" value="1"/>
</dbReference>
<organism evidence="5 6">
    <name type="scientific">Siculibacillus lacustris</name>
    <dbReference type="NCBI Taxonomy" id="1549641"/>
    <lineage>
        <taxon>Bacteria</taxon>
        <taxon>Pseudomonadati</taxon>
        <taxon>Pseudomonadota</taxon>
        <taxon>Alphaproteobacteria</taxon>
        <taxon>Hyphomicrobiales</taxon>
        <taxon>Ancalomicrobiaceae</taxon>
        <taxon>Siculibacillus</taxon>
    </lineage>
</organism>
<gene>
    <name evidence="5" type="ORF">EYW49_05385</name>
</gene>
<keyword evidence="3" id="KW-0175">Coiled coil</keyword>
<dbReference type="GO" id="GO:0015562">
    <property type="term" value="F:efflux transmembrane transporter activity"/>
    <property type="evidence" value="ECO:0007669"/>
    <property type="project" value="InterPro"/>
</dbReference>
<proteinExistence type="inferred from homology"/>
<dbReference type="Proteomes" id="UP000292781">
    <property type="component" value="Unassembled WGS sequence"/>
</dbReference>
<dbReference type="OrthoDB" id="9783100at2"/>
<feature type="compositionally biased region" description="Polar residues" evidence="4">
    <location>
        <begin position="131"/>
        <end position="140"/>
    </location>
</feature>
<sequence length="500" mass="52020">MSHAPQTIDRTAVEAAGGAPGRRLRALLCGVMVAALAACGADVTPPDVAADLPARWRDGPTGGPGVDKGWVAAFGSRELVRLVGLAEVDNLDLAAATARIAQAEAQVSATAAGLSPTLSASGDASRRATPGTLSRASPPFHTQVSNSFSLAGDASWQLDLSGRVRALTAAQSATLEATRFDREAIRLSTVTNLVDAYLAMAAAEDRLRIARDNVTTAERTLAAIKRRLEVGTATALDLAQQESVVATQRATLPDLEIERRQQRNAIVVLTGRAPEAATVAGDSLSRLSLPRIGAGVPARLLTRRPDIAQAEATLAAQAANVAAARAAFLPDVALTGSAGFESAFLKNLLRPDALAASIAGSVAETIFDGGKREADLDAARARHSELAATYRKTVHTALADVENALVAIEQNRRHETLQAAVVTAARKAQRLTEERLSEGTIDVTTVLDAERTLFQAEQTLIGVRLARFQAVVALVAALGGGWDREAAASAATTTTAEAKP</sequence>